<dbReference type="EMBL" id="FODY01000004">
    <property type="protein sequence ID" value="SEO70668.1"/>
    <property type="molecule type" value="Genomic_DNA"/>
</dbReference>
<name>A0A1H8RWY5_9FIRM</name>
<evidence type="ECO:0000313" key="2">
    <source>
        <dbReference type="Proteomes" id="UP000198847"/>
    </source>
</evidence>
<dbReference type="AlphaFoldDB" id="A0A1H8RWY5"/>
<sequence>MTGLTVVTELASGLYAVTPLIALLAGAKRVICLGQDTAYGTFNELADDLYKLANSWGLPRPIITDNRFDPVLKGADIVTNLGMVRPLDKQLLSFIGAQAVVPYMCEAWEYREGDVDLEACIQLGIPVMGTDESHSSVGVFQYCGMLAVKMILEAGFEVLGNRIAIVSSDRFGLTIRETLSQNGALVQLFTDVEDYSDIERQSWDVIIVAEYVKRECVLGKTGLISGGRLVKLLKRQPTIVQFAGWNQICELKKYQCRIHPQVELSPLRMAKTLSYLGPYPIVLLHTAGLLVGEKMAQAKKQGMTRSDFNEFVISRSPAQPILTF</sequence>
<accession>A0A1H8RWY5</accession>
<reference evidence="1 2" key="1">
    <citation type="submission" date="2016-10" db="EMBL/GenBank/DDBJ databases">
        <authorList>
            <person name="de Groot N.N."/>
        </authorList>
    </citation>
    <scope>NUCLEOTIDE SEQUENCE [LARGE SCALE GENOMIC DNA]</scope>
    <source>
        <strain evidence="1 2">DSM 13305</strain>
    </source>
</reference>
<dbReference type="STRING" id="112903.SAMN04490178_104106"/>
<evidence type="ECO:0000313" key="1">
    <source>
        <dbReference type="EMBL" id="SEO70668.1"/>
    </source>
</evidence>
<organism evidence="1 2">
    <name type="scientific">Propionispora vibrioides</name>
    <dbReference type="NCBI Taxonomy" id="112903"/>
    <lineage>
        <taxon>Bacteria</taxon>
        <taxon>Bacillati</taxon>
        <taxon>Bacillota</taxon>
        <taxon>Negativicutes</taxon>
        <taxon>Selenomonadales</taxon>
        <taxon>Sporomusaceae</taxon>
        <taxon>Propionispora</taxon>
    </lineage>
</organism>
<protein>
    <submittedName>
        <fullName evidence="1">Uncharacterized protein</fullName>
    </submittedName>
</protein>
<proteinExistence type="predicted"/>
<dbReference type="Proteomes" id="UP000198847">
    <property type="component" value="Unassembled WGS sequence"/>
</dbReference>
<gene>
    <name evidence="1" type="ORF">SAMN04490178_104106</name>
</gene>
<keyword evidence="2" id="KW-1185">Reference proteome</keyword>